<dbReference type="InterPro" id="IPR018060">
    <property type="entry name" value="HTH_AraC"/>
</dbReference>
<dbReference type="PANTHER" id="PTHR42713">
    <property type="entry name" value="HISTIDINE KINASE-RELATED"/>
    <property type="match status" value="1"/>
</dbReference>
<dbReference type="GO" id="GO:0043565">
    <property type="term" value="F:sequence-specific DNA binding"/>
    <property type="evidence" value="ECO:0007669"/>
    <property type="project" value="InterPro"/>
</dbReference>
<dbReference type="InterPro" id="IPR051552">
    <property type="entry name" value="HptR"/>
</dbReference>
<evidence type="ECO:0000313" key="11">
    <source>
        <dbReference type="EMBL" id="MDG0813848.1"/>
    </source>
</evidence>
<dbReference type="SMART" id="SM00342">
    <property type="entry name" value="HTH_ARAC"/>
    <property type="match status" value="1"/>
</dbReference>
<dbReference type="CDD" id="cd17536">
    <property type="entry name" value="REC_YesN-like"/>
    <property type="match status" value="1"/>
</dbReference>
<evidence type="ECO:0000256" key="1">
    <source>
        <dbReference type="ARBA" id="ARBA00004496"/>
    </source>
</evidence>
<dbReference type="PROSITE" id="PS01124">
    <property type="entry name" value="HTH_ARAC_FAMILY_2"/>
    <property type="match status" value="1"/>
</dbReference>
<dbReference type="Pfam" id="PF12833">
    <property type="entry name" value="HTH_18"/>
    <property type="match status" value="1"/>
</dbReference>
<dbReference type="PANTHER" id="PTHR42713:SF3">
    <property type="entry name" value="TRANSCRIPTIONAL REGULATORY PROTEIN HPTR"/>
    <property type="match status" value="1"/>
</dbReference>
<keyword evidence="2" id="KW-0963">Cytoplasm</keyword>
<dbReference type="GO" id="GO:0005737">
    <property type="term" value="C:cytoplasm"/>
    <property type="evidence" value="ECO:0007669"/>
    <property type="project" value="UniProtKB-SubCell"/>
</dbReference>
<reference evidence="11" key="1">
    <citation type="submission" date="2022-10" db="EMBL/GenBank/DDBJ databases">
        <title>Comparative genomic analysis of Cohnella hashimotonis sp. nov., isolated from the International Space Station.</title>
        <authorList>
            <person name="Simpson A."/>
            <person name="Venkateswaran K."/>
        </authorList>
    </citation>
    <scope>NUCLEOTIDE SEQUENCE</scope>
    <source>
        <strain evidence="11">DSM 28161</strain>
    </source>
</reference>
<protein>
    <submittedName>
        <fullName evidence="11">Response regulator</fullName>
    </submittedName>
</protein>
<dbReference type="AlphaFoldDB" id="A0A9X4L0B0"/>
<dbReference type="InterPro" id="IPR009057">
    <property type="entry name" value="Homeodomain-like_sf"/>
</dbReference>
<gene>
    <name evidence="11" type="ORF">OMP40_34630</name>
</gene>
<keyword evidence="3 8" id="KW-0597">Phosphoprotein</keyword>
<keyword evidence="4" id="KW-0902">Two-component regulatory system</keyword>
<accession>A0A9X4L0B0</accession>
<dbReference type="Gene3D" id="1.10.10.60">
    <property type="entry name" value="Homeodomain-like"/>
    <property type="match status" value="2"/>
</dbReference>
<dbReference type="RefSeq" id="WP_277539697.1">
    <property type="nucleotide sequence ID" value="NZ_JAPDIA010000009.1"/>
</dbReference>
<dbReference type="GO" id="GO:0000160">
    <property type="term" value="P:phosphorelay signal transduction system"/>
    <property type="evidence" value="ECO:0007669"/>
    <property type="project" value="UniProtKB-KW"/>
</dbReference>
<evidence type="ECO:0000256" key="4">
    <source>
        <dbReference type="ARBA" id="ARBA00023012"/>
    </source>
</evidence>
<name>A0A9X4L0B0_9BACL</name>
<feature type="domain" description="HTH araC/xylS-type" evidence="9">
    <location>
        <begin position="422"/>
        <end position="521"/>
    </location>
</feature>
<keyword evidence="6" id="KW-0238">DNA-binding</keyword>
<dbReference type="InterPro" id="IPR001789">
    <property type="entry name" value="Sig_transdc_resp-reg_receiver"/>
</dbReference>
<evidence type="ECO:0000313" key="12">
    <source>
        <dbReference type="Proteomes" id="UP001153404"/>
    </source>
</evidence>
<dbReference type="SMART" id="SM00448">
    <property type="entry name" value="REC"/>
    <property type="match status" value="1"/>
</dbReference>
<keyword evidence="7" id="KW-0804">Transcription</keyword>
<evidence type="ECO:0000259" key="9">
    <source>
        <dbReference type="PROSITE" id="PS01124"/>
    </source>
</evidence>
<evidence type="ECO:0000256" key="6">
    <source>
        <dbReference type="ARBA" id="ARBA00023125"/>
    </source>
</evidence>
<evidence type="ECO:0000256" key="5">
    <source>
        <dbReference type="ARBA" id="ARBA00023015"/>
    </source>
</evidence>
<dbReference type="SUPFAM" id="SSF46689">
    <property type="entry name" value="Homeodomain-like"/>
    <property type="match status" value="1"/>
</dbReference>
<proteinExistence type="predicted"/>
<keyword evidence="5" id="KW-0805">Transcription regulation</keyword>
<evidence type="ECO:0000259" key="10">
    <source>
        <dbReference type="PROSITE" id="PS50110"/>
    </source>
</evidence>
<dbReference type="Proteomes" id="UP001153404">
    <property type="component" value="Unassembled WGS sequence"/>
</dbReference>
<evidence type="ECO:0000256" key="8">
    <source>
        <dbReference type="PROSITE-ProRule" id="PRU00169"/>
    </source>
</evidence>
<evidence type="ECO:0000256" key="3">
    <source>
        <dbReference type="ARBA" id="ARBA00022553"/>
    </source>
</evidence>
<comment type="caution">
    <text evidence="11">The sequence shown here is derived from an EMBL/GenBank/DDBJ whole genome shotgun (WGS) entry which is preliminary data.</text>
</comment>
<evidence type="ECO:0000256" key="7">
    <source>
        <dbReference type="ARBA" id="ARBA00023163"/>
    </source>
</evidence>
<dbReference type="PROSITE" id="PS50110">
    <property type="entry name" value="RESPONSE_REGULATORY"/>
    <property type="match status" value="1"/>
</dbReference>
<keyword evidence="12" id="KW-1185">Reference proteome</keyword>
<dbReference type="Pfam" id="PF00072">
    <property type="entry name" value="Response_reg"/>
    <property type="match status" value="1"/>
</dbReference>
<dbReference type="PROSITE" id="PS00041">
    <property type="entry name" value="HTH_ARAC_FAMILY_1"/>
    <property type="match status" value="1"/>
</dbReference>
<evidence type="ECO:0000256" key="2">
    <source>
        <dbReference type="ARBA" id="ARBA00022490"/>
    </source>
</evidence>
<dbReference type="Gene3D" id="3.40.50.2300">
    <property type="match status" value="1"/>
</dbReference>
<dbReference type="GO" id="GO:0003700">
    <property type="term" value="F:DNA-binding transcription factor activity"/>
    <property type="evidence" value="ECO:0007669"/>
    <property type="project" value="InterPro"/>
</dbReference>
<feature type="modified residue" description="4-aspartylphosphate" evidence="8">
    <location>
        <position position="55"/>
    </location>
</feature>
<dbReference type="InterPro" id="IPR011006">
    <property type="entry name" value="CheY-like_superfamily"/>
</dbReference>
<dbReference type="InterPro" id="IPR018062">
    <property type="entry name" value="HTH_AraC-typ_CS"/>
</dbReference>
<comment type="subcellular location">
    <subcellularLocation>
        <location evidence="1">Cytoplasm</location>
    </subcellularLocation>
</comment>
<sequence length="531" mass="59554">MYKIVVVEDEPLLLRSIVRSIRDAHSGFRIAGEAMNGTAALEVIAQSNPDVVFTDIRMPKMDGLSLIEALRARGNAAKIVLLSGYQDFEYAKRALRHQVEDYLLKPLSDASLKQLLEKMHGDLNRVREEERRAMLESLVESDVHDQLPQAKLQAAFAPYASYGMLLICPGSVCTFSCDWFTPAKDYWLRTDLDRIVGESIGDGEDYWIYPFNHGNEKLVVLASRQALESYATSYAAIYERLLDGNFPVTVTASRAMEALSDLPFLLQMAKIVLKKRVVFGKSGLILPDSDTEAEALRRSEASGQNLHLDAKTESRLGFFLDNRKKEPYLQEVYRLLNVYRENDAPQLLLENLLKRLAGQAQAASAVVPESRRIDLDLEIDELISNAVSYKAVKEGLTFLLEEMFKAWGGGASEGSRALTLADQADRYIRERFAERLSVQSIADHFGVVAPYLGSLYKKQKGMTPLERIIQLRIGKAKELLAIKPPIPLKDIADAVGYDDPYYLSRLFKSVTGASPSEYRETHTKGDRAAFE</sequence>
<dbReference type="SUPFAM" id="SSF52172">
    <property type="entry name" value="CheY-like"/>
    <property type="match status" value="1"/>
</dbReference>
<feature type="domain" description="Response regulatory" evidence="10">
    <location>
        <begin position="3"/>
        <end position="120"/>
    </location>
</feature>
<dbReference type="EMBL" id="JAPDIA010000009">
    <property type="protein sequence ID" value="MDG0813848.1"/>
    <property type="molecule type" value="Genomic_DNA"/>
</dbReference>
<organism evidence="11 12">
    <name type="scientific">Cohnella rhizosphaerae</name>
    <dbReference type="NCBI Taxonomy" id="1457232"/>
    <lineage>
        <taxon>Bacteria</taxon>
        <taxon>Bacillati</taxon>
        <taxon>Bacillota</taxon>
        <taxon>Bacilli</taxon>
        <taxon>Bacillales</taxon>
        <taxon>Paenibacillaceae</taxon>
        <taxon>Cohnella</taxon>
    </lineage>
</organism>